<dbReference type="eggNOG" id="COG3209">
    <property type="taxonomic scope" value="Bacteria"/>
</dbReference>
<dbReference type="EMBL" id="CP003349">
    <property type="protein sequence ID" value="AFD06702.1"/>
    <property type="molecule type" value="Genomic_DNA"/>
</dbReference>
<dbReference type="Proteomes" id="UP000007590">
    <property type="component" value="Chromosome"/>
</dbReference>
<name>H8KVS9_SOLCM</name>
<dbReference type="HOGENOM" id="CLU_1165206_0_0_10"/>
<keyword evidence="2" id="KW-1185">Reference proteome</keyword>
<dbReference type="KEGG" id="scn:Solca_1635"/>
<evidence type="ECO:0000313" key="1">
    <source>
        <dbReference type="EMBL" id="AFD06702.1"/>
    </source>
</evidence>
<dbReference type="OrthoDB" id="1260619at2"/>
<accession>H8KVS9</accession>
<organism evidence="1 2">
    <name type="scientific">Solitalea canadensis (strain ATCC 29591 / DSM 3403 / JCM 21819 / LMG 8368 / NBRC 15130 / NCIMB 12057 / USAM 9D)</name>
    <name type="common">Flexibacter canadensis</name>
    <dbReference type="NCBI Taxonomy" id="929556"/>
    <lineage>
        <taxon>Bacteria</taxon>
        <taxon>Pseudomonadati</taxon>
        <taxon>Bacteroidota</taxon>
        <taxon>Sphingobacteriia</taxon>
        <taxon>Sphingobacteriales</taxon>
        <taxon>Sphingobacteriaceae</taxon>
        <taxon>Solitalea</taxon>
    </lineage>
</organism>
<dbReference type="AlphaFoldDB" id="H8KVS9"/>
<proteinExistence type="predicted"/>
<reference evidence="1" key="1">
    <citation type="submission" date="2012-02" db="EMBL/GenBank/DDBJ databases">
        <title>The complete genome of Solitalea canadensis DSM 3403.</title>
        <authorList>
            <consortium name="US DOE Joint Genome Institute (JGI-PGF)"/>
            <person name="Lucas S."/>
            <person name="Copeland A."/>
            <person name="Lapidus A."/>
            <person name="Glavina del Rio T."/>
            <person name="Dalin E."/>
            <person name="Tice H."/>
            <person name="Bruce D."/>
            <person name="Goodwin L."/>
            <person name="Pitluck S."/>
            <person name="Peters L."/>
            <person name="Ovchinnikova G."/>
            <person name="Lu M."/>
            <person name="Kyrpides N."/>
            <person name="Mavromatis K."/>
            <person name="Ivanova N."/>
            <person name="Brettin T."/>
            <person name="Detter J.C."/>
            <person name="Han C."/>
            <person name="Larimer F."/>
            <person name="Land M."/>
            <person name="Hauser L."/>
            <person name="Markowitz V."/>
            <person name="Cheng J.-F."/>
            <person name="Hugenholtz P."/>
            <person name="Woyke T."/>
            <person name="Wu D."/>
            <person name="Spring S."/>
            <person name="Schroeder M."/>
            <person name="Kopitz M."/>
            <person name="Brambilla E."/>
            <person name="Klenk H.-P."/>
            <person name="Eisen J.A."/>
        </authorList>
    </citation>
    <scope>NUCLEOTIDE SEQUENCE</scope>
    <source>
        <strain evidence="1">DSM 3403</strain>
    </source>
</reference>
<protein>
    <submittedName>
        <fullName evidence="1">Uncharacterized protein</fullName>
    </submittedName>
</protein>
<dbReference type="STRING" id="929556.Solca_1635"/>
<gene>
    <name evidence="1" type="ordered locus">Solca_1635</name>
</gene>
<evidence type="ECO:0000313" key="2">
    <source>
        <dbReference type="Proteomes" id="UP000007590"/>
    </source>
</evidence>
<sequence>MSSTGFSNYYSGVSDLQRAQMASMVAGKMGNAYKLIIDDYANYKRQDGSSAYSGGDGNKYFGIGASFSAEYHFISIKQERLSNENVGSDFDNWWANLGTAGKLFIDWALGTGSDKRTFSNDRVANAMRNAKRVNEAREFYYKKYKNVEDIANTSVTGFKGSFGLSGLINAGLDPIEQYVGTYRINIYNFDGKTLWFAITNQTSMNSFLYDLGPSWDRSSWAPGGNMNQTYIWKEQVKR</sequence>
<dbReference type="RefSeq" id="WP_014679929.1">
    <property type="nucleotide sequence ID" value="NC_017770.1"/>
</dbReference>